<dbReference type="InterPro" id="IPR036388">
    <property type="entry name" value="WH-like_DNA-bd_sf"/>
</dbReference>
<keyword evidence="2" id="KW-0238">DNA-binding</keyword>
<proteinExistence type="predicted"/>
<dbReference type="PROSITE" id="PS51077">
    <property type="entry name" value="HTH_ICLR"/>
    <property type="match status" value="1"/>
</dbReference>
<name>A0A6I6L4N7_9SPHN</name>
<dbReference type="KEGG" id="slaa:EUU25_00875"/>
<dbReference type="AlphaFoldDB" id="A0A6I6L4N7"/>
<keyword evidence="1" id="KW-0805">Transcription regulation</keyword>
<accession>A0A6I6L4N7</accession>
<dbReference type="InterPro" id="IPR050707">
    <property type="entry name" value="HTH_MetabolicPath_Reg"/>
</dbReference>
<evidence type="ECO:0000259" key="4">
    <source>
        <dbReference type="PROSITE" id="PS51077"/>
    </source>
</evidence>
<keyword evidence="3" id="KW-0804">Transcription</keyword>
<dbReference type="Pfam" id="PF09339">
    <property type="entry name" value="HTH_IclR"/>
    <property type="match status" value="1"/>
</dbReference>
<dbReference type="PANTHER" id="PTHR30136:SF8">
    <property type="entry name" value="TRANSCRIPTIONAL REGULATORY PROTEIN"/>
    <property type="match status" value="1"/>
</dbReference>
<dbReference type="RefSeq" id="WP_343032374.1">
    <property type="nucleotide sequence ID" value="NZ_CP035733.1"/>
</dbReference>
<evidence type="ECO:0000256" key="1">
    <source>
        <dbReference type="ARBA" id="ARBA00023015"/>
    </source>
</evidence>
<dbReference type="SUPFAM" id="SSF55781">
    <property type="entry name" value="GAF domain-like"/>
    <property type="match status" value="1"/>
</dbReference>
<dbReference type="PROSITE" id="PS51078">
    <property type="entry name" value="ICLR_ED"/>
    <property type="match status" value="1"/>
</dbReference>
<organism evidence="6 7">
    <name type="scientific">Sphingorhabdus lacus</name>
    <dbReference type="NCBI Taxonomy" id="392610"/>
    <lineage>
        <taxon>Bacteria</taxon>
        <taxon>Pseudomonadati</taxon>
        <taxon>Pseudomonadota</taxon>
        <taxon>Alphaproteobacteria</taxon>
        <taxon>Sphingomonadales</taxon>
        <taxon>Sphingomonadaceae</taxon>
        <taxon>Sphingorhabdus</taxon>
    </lineage>
</organism>
<dbReference type="PANTHER" id="PTHR30136">
    <property type="entry name" value="HELIX-TURN-HELIX TRANSCRIPTIONAL REGULATOR, ICLR FAMILY"/>
    <property type="match status" value="1"/>
</dbReference>
<dbReference type="Proteomes" id="UP000428803">
    <property type="component" value="Chromosome"/>
</dbReference>
<dbReference type="InterPro" id="IPR029016">
    <property type="entry name" value="GAF-like_dom_sf"/>
</dbReference>
<dbReference type="SMART" id="SM00346">
    <property type="entry name" value="HTH_ICLR"/>
    <property type="match status" value="1"/>
</dbReference>
<keyword evidence="7" id="KW-1185">Reference proteome</keyword>
<dbReference type="InterPro" id="IPR036390">
    <property type="entry name" value="WH_DNA-bd_sf"/>
</dbReference>
<dbReference type="InterPro" id="IPR005471">
    <property type="entry name" value="Tscrpt_reg_IclR_N"/>
</dbReference>
<dbReference type="Gene3D" id="3.30.450.40">
    <property type="match status" value="1"/>
</dbReference>
<dbReference type="SUPFAM" id="SSF46785">
    <property type="entry name" value="Winged helix' DNA-binding domain"/>
    <property type="match status" value="1"/>
</dbReference>
<gene>
    <name evidence="6" type="ORF">EUU25_00875</name>
</gene>
<protein>
    <submittedName>
        <fullName evidence="6">IclR family transcriptional regulator</fullName>
    </submittedName>
</protein>
<feature type="domain" description="HTH iclR-type" evidence="4">
    <location>
        <begin position="41"/>
        <end position="102"/>
    </location>
</feature>
<dbReference type="GO" id="GO:0045892">
    <property type="term" value="P:negative regulation of DNA-templated transcription"/>
    <property type="evidence" value="ECO:0007669"/>
    <property type="project" value="TreeGrafter"/>
</dbReference>
<evidence type="ECO:0000256" key="2">
    <source>
        <dbReference type="ARBA" id="ARBA00023125"/>
    </source>
</evidence>
<evidence type="ECO:0000259" key="5">
    <source>
        <dbReference type="PROSITE" id="PS51078"/>
    </source>
</evidence>
<sequence>MWRSYTVDYAEQKVLKVQFKFAKKRGLANMPGTKVKKRAGIQSVEIGMRVLDTLATLGGARPLAAIVKGCGLSPSQTHRYLASLTEAEMVKQDANGDYDLGPAALRLGLSALSRIDVFRIADEKLAAFSNETGATVLLAALGPAGPIIVRWHVGRPPIVTSLGLGSLLSVLHSATGQIFLAYRPERELEALIAAEVAQSQSMSGDAVKKLKEKIRRDGKAEVGGTLIPGLNAKAYPIFDLQGHAILAATLVEAAGRGEQTSKKTAPKLRAVCEEISLAVGGHPPIY</sequence>
<dbReference type="Gene3D" id="1.10.10.10">
    <property type="entry name" value="Winged helix-like DNA-binding domain superfamily/Winged helix DNA-binding domain"/>
    <property type="match status" value="1"/>
</dbReference>
<dbReference type="GO" id="GO:0003700">
    <property type="term" value="F:DNA-binding transcription factor activity"/>
    <property type="evidence" value="ECO:0007669"/>
    <property type="project" value="TreeGrafter"/>
</dbReference>
<evidence type="ECO:0000313" key="7">
    <source>
        <dbReference type="Proteomes" id="UP000428803"/>
    </source>
</evidence>
<evidence type="ECO:0000256" key="3">
    <source>
        <dbReference type="ARBA" id="ARBA00023163"/>
    </source>
</evidence>
<dbReference type="GO" id="GO:0003677">
    <property type="term" value="F:DNA binding"/>
    <property type="evidence" value="ECO:0007669"/>
    <property type="project" value="UniProtKB-KW"/>
</dbReference>
<dbReference type="EMBL" id="CP035733">
    <property type="protein sequence ID" value="QGY79298.1"/>
    <property type="molecule type" value="Genomic_DNA"/>
</dbReference>
<evidence type="ECO:0000313" key="6">
    <source>
        <dbReference type="EMBL" id="QGY79298.1"/>
    </source>
</evidence>
<reference evidence="7" key="1">
    <citation type="submission" date="2019-01" db="EMBL/GenBank/DDBJ databases">
        <title>Sphingorhabdus lacus sp.nov., isolated from an oligotrophic freshwater lake.</title>
        <authorList>
            <person name="Park M."/>
        </authorList>
    </citation>
    <scope>NUCLEOTIDE SEQUENCE [LARGE SCALE GENOMIC DNA]</scope>
    <source>
        <strain evidence="7">IMCC1753</strain>
    </source>
</reference>
<dbReference type="InterPro" id="IPR014757">
    <property type="entry name" value="Tscrpt_reg_IclR_C"/>
</dbReference>
<dbReference type="Pfam" id="PF01614">
    <property type="entry name" value="IclR_C"/>
    <property type="match status" value="1"/>
</dbReference>
<feature type="domain" description="IclR-ED" evidence="5">
    <location>
        <begin position="103"/>
        <end position="281"/>
    </location>
</feature>